<keyword evidence="2" id="KW-1185">Reference proteome</keyword>
<gene>
    <name evidence="1" type="ORF">BDY17DRAFT_268767</name>
</gene>
<evidence type="ECO:0000313" key="2">
    <source>
        <dbReference type="Proteomes" id="UP000799767"/>
    </source>
</evidence>
<feature type="non-terminal residue" evidence="1">
    <location>
        <position position="1"/>
    </location>
</feature>
<evidence type="ECO:0000313" key="1">
    <source>
        <dbReference type="EMBL" id="KAF2481049.1"/>
    </source>
</evidence>
<dbReference type="AlphaFoldDB" id="A0A6A6PLY3"/>
<protein>
    <submittedName>
        <fullName evidence="1">Uncharacterized protein</fullName>
    </submittedName>
</protein>
<accession>A0A6A6PLY3</accession>
<dbReference type="GeneID" id="54472928"/>
<sequence>NRRFFFLSDLLPSLVRSSIVISSFVSHFPRALVSILPRATSNNPTDIPLEPFAEQIFPRQLLVQPVITRPSTTSTRHLFPYTTTHTRTQRKITHCRPCLSPSLDTTDYLSSSINILYIVYHHHTRPI</sequence>
<organism evidence="1 2">
    <name type="scientific">Neohortaea acidophila</name>
    <dbReference type="NCBI Taxonomy" id="245834"/>
    <lineage>
        <taxon>Eukaryota</taxon>
        <taxon>Fungi</taxon>
        <taxon>Dikarya</taxon>
        <taxon>Ascomycota</taxon>
        <taxon>Pezizomycotina</taxon>
        <taxon>Dothideomycetes</taxon>
        <taxon>Dothideomycetidae</taxon>
        <taxon>Mycosphaerellales</taxon>
        <taxon>Teratosphaeriaceae</taxon>
        <taxon>Neohortaea</taxon>
    </lineage>
</organism>
<name>A0A6A6PLY3_9PEZI</name>
<dbReference type="Proteomes" id="UP000799767">
    <property type="component" value="Unassembled WGS sequence"/>
</dbReference>
<reference evidence="1" key="1">
    <citation type="journal article" date="2020" name="Stud. Mycol.">
        <title>101 Dothideomycetes genomes: a test case for predicting lifestyles and emergence of pathogens.</title>
        <authorList>
            <person name="Haridas S."/>
            <person name="Albert R."/>
            <person name="Binder M."/>
            <person name="Bloem J."/>
            <person name="Labutti K."/>
            <person name="Salamov A."/>
            <person name="Andreopoulos B."/>
            <person name="Baker S."/>
            <person name="Barry K."/>
            <person name="Bills G."/>
            <person name="Bluhm B."/>
            <person name="Cannon C."/>
            <person name="Castanera R."/>
            <person name="Culley D."/>
            <person name="Daum C."/>
            <person name="Ezra D."/>
            <person name="Gonzalez J."/>
            <person name="Henrissat B."/>
            <person name="Kuo A."/>
            <person name="Liang C."/>
            <person name="Lipzen A."/>
            <person name="Lutzoni F."/>
            <person name="Magnuson J."/>
            <person name="Mondo S."/>
            <person name="Nolan M."/>
            <person name="Ohm R."/>
            <person name="Pangilinan J."/>
            <person name="Park H.-J."/>
            <person name="Ramirez L."/>
            <person name="Alfaro M."/>
            <person name="Sun H."/>
            <person name="Tritt A."/>
            <person name="Yoshinaga Y."/>
            <person name="Zwiers L.-H."/>
            <person name="Turgeon B."/>
            <person name="Goodwin S."/>
            <person name="Spatafora J."/>
            <person name="Crous P."/>
            <person name="Grigoriev I."/>
        </authorList>
    </citation>
    <scope>NUCLEOTIDE SEQUENCE</scope>
    <source>
        <strain evidence="1">CBS 113389</strain>
    </source>
</reference>
<dbReference type="RefSeq" id="XP_033587619.1">
    <property type="nucleotide sequence ID" value="XM_033731926.1"/>
</dbReference>
<dbReference type="EMBL" id="MU001638">
    <property type="protein sequence ID" value="KAF2481049.1"/>
    <property type="molecule type" value="Genomic_DNA"/>
</dbReference>
<proteinExistence type="predicted"/>